<dbReference type="SUPFAM" id="SSF53098">
    <property type="entry name" value="Ribonuclease H-like"/>
    <property type="match status" value="1"/>
</dbReference>
<dbReference type="OrthoDB" id="6513927at2759"/>
<accession>A0A4Y2J1V4</accession>
<dbReference type="Gene3D" id="4.10.60.10">
    <property type="entry name" value="Zinc finger, CCHC-type"/>
    <property type="match status" value="1"/>
</dbReference>
<evidence type="ECO:0000256" key="1">
    <source>
        <dbReference type="SAM" id="MobiDB-lite"/>
    </source>
</evidence>
<dbReference type="GO" id="GO:0042575">
    <property type="term" value="C:DNA polymerase complex"/>
    <property type="evidence" value="ECO:0007669"/>
    <property type="project" value="UniProtKB-ARBA"/>
</dbReference>
<dbReference type="PANTHER" id="PTHR37984">
    <property type="entry name" value="PROTEIN CBG26694"/>
    <property type="match status" value="1"/>
</dbReference>
<comment type="caution">
    <text evidence="2">The sequence shown here is derived from an EMBL/GenBank/DDBJ whole genome shotgun (WGS) entry which is preliminary data.</text>
</comment>
<organism evidence="2 3">
    <name type="scientific">Araneus ventricosus</name>
    <name type="common">Orbweaver spider</name>
    <name type="synonym">Epeira ventricosa</name>
    <dbReference type="NCBI Taxonomy" id="182803"/>
    <lineage>
        <taxon>Eukaryota</taxon>
        <taxon>Metazoa</taxon>
        <taxon>Ecdysozoa</taxon>
        <taxon>Arthropoda</taxon>
        <taxon>Chelicerata</taxon>
        <taxon>Arachnida</taxon>
        <taxon>Araneae</taxon>
        <taxon>Araneomorphae</taxon>
        <taxon>Entelegynae</taxon>
        <taxon>Araneoidea</taxon>
        <taxon>Araneidae</taxon>
        <taxon>Araneus</taxon>
    </lineage>
</organism>
<feature type="compositionally biased region" description="Polar residues" evidence="1">
    <location>
        <begin position="186"/>
        <end position="206"/>
    </location>
</feature>
<dbReference type="InterPro" id="IPR043502">
    <property type="entry name" value="DNA/RNA_pol_sf"/>
</dbReference>
<name>A0A4Y2J1V4_ARAVE</name>
<dbReference type="CDD" id="cd05481">
    <property type="entry name" value="retropepsin_like_LTR_1"/>
    <property type="match status" value="1"/>
</dbReference>
<dbReference type="EMBL" id="BGPR01003060">
    <property type="protein sequence ID" value="GBM83156.1"/>
    <property type="molecule type" value="Genomic_DNA"/>
</dbReference>
<dbReference type="PANTHER" id="PTHR37984:SF7">
    <property type="entry name" value="INTEGRASE CATALYTIC DOMAIN-CONTAINING PROTEIN"/>
    <property type="match status" value="1"/>
</dbReference>
<evidence type="ECO:0000313" key="3">
    <source>
        <dbReference type="Proteomes" id="UP000499080"/>
    </source>
</evidence>
<feature type="region of interest" description="Disordered" evidence="1">
    <location>
        <begin position="177"/>
        <end position="208"/>
    </location>
</feature>
<reference evidence="2 3" key="1">
    <citation type="journal article" date="2019" name="Sci. Rep.">
        <title>Orb-weaving spider Araneus ventricosus genome elucidates the spidroin gene catalogue.</title>
        <authorList>
            <person name="Kono N."/>
            <person name="Nakamura H."/>
            <person name="Ohtoshi R."/>
            <person name="Moran D.A.P."/>
            <person name="Shinohara A."/>
            <person name="Yoshida Y."/>
            <person name="Fujiwara M."/>
            <person name="Mori M."/>
            <person name="Tomita M."/>
            <person name="Arakawa K."/>
        </authorList>
    </citation>
    <scope>NUCLEOTIDE SEQUENCE [LARGE SCALE GENOMIC DNA]</scope>
</reference>
<evidence type="ECO:0000313" key="2">
    <source>
        <dbReference type="EMBL" id="GBM83156.1"/>
    </source>
</evidence>
<dbReference type="Gene3D" id="3.10.10.10">
    <property type="entry name" value="HIV Type 1 Reverse Transcriptase, subunit A, domain 1"/>
    <property type="match status" value="1"/>
</dbReference>
<keyword evidence="3" id="KW-1185">Reference proteome</keyword>
<protein>
    <submittedName>
        <fullName evidence="2">Uncharacterized protein</fullName>
    </submittedName>
</protein>
<dbReference type="InterPro" id="IPR012337">
    <property type="entry name" value="RNaseH-like_sf"/>
</dbReference>
<dbReference type="Proteomes" id="UP000499080">
    <property type="component" value="Unassembled WGS sequence"/>
</dbReference>
<sequence>MMDTFRPPAPLKFSIGNVKEKWRKWRQELENYLLATEKDERADKIKIAILLNLLGSEGLEIFNTFKFEPPESQKNYSEVLKKFEEYCSPRQNVVYERYKFFSCVQQEGQAIECYVTQLKTLASTCEFEEQENGLIRDRIVLGIRDSGLKERLLRESGLGLEKAIEIVRAAETSREQLRSMKEETAATVNSVKRNRRQNQPEQSSQDYECKKCGRKHKPRECPAYGKVCTKCNKKNHFAFKCFQNSKNIHEMKVPENELEIYIDSVTEKVQENELNSDSMNKNVEIVSETWYKSVTLNVNDKYFEVDFKLDTGAEVNILPLYVLNIVKVKPKLSETNLSLTAYGNFKLKPEGTIIINCSTSKLKNIPLQFYVVNVKSKPILGLKGCLELKLIERIDAIECSKISKNELIKQYKDVFTGTGEFPDEPYHITLKDNAIPVIHPPRRVPQALQPKLKETLDKLEKEKIVSKVNKPTDWVQSLVIVEKPNGNLRLCLDPRDLNKVIKREHYQIPSADDIISRLEANNISYIYKKFANDWDFNYAFISPHYSPSNGMVERAVGTAKGIMRKAKEDRKDYFVGLMEYRNTPISGLNLSPAQIMFNRRLKTKLPISNKLLNAELFNNIREKLIMRQNIQKFYYDKTAHPLSELKQKENVRILNFKNKTWEPAVIVSKHKLHPRSYFVKDQFGKILRRNRKHIRKSNTPFNIETDPNDEIINTSQSDSEVTLNSQTFNRSDCNVQRRSHRVRKPPSYLSDYVV</sequence>
<proteinExistence type="predicted"/>
<dbReference type="InterPro" id="IPR050951">
    <property type="entry name" value="Retrovirus_Pol_polyprotein"/>
</dbReference>
<dbReference type="FunFam" id="3.10.10.10:FF:000003">
    <property type="entry name" value="Retrovirus-related Pol polyprotein from transposon 297-like Protein"/>
    <property type="match status" value="1"/>
</dbReference>
<dbReference type="GO" id="GO:0071897">
    <property type="term" value="P:DNA biosynthetic process"/>
    <property type="evidence" value="ECO:0007669"/>
    <property type="project" value="UniProtKB-ARBA"/>
</dbReference>
<dbReference type="AlphaFoldDB" id="A0A4Y2J1V4"/>
<gene>
    <name evidence="2" type="ORF">AVEN_184747_1</name>
</gene>
<dbReference type="SUPFAM" id="SSF56672">
    <property type="entry name" value="DNA/RNA polymerases"/>
    <property type="match status" value="1"/>
</dbReference>